<keyword evidence="1" id="KW-0472">Membrane</keyword>
<evidence type="ECO:0000256" key="1">
    <source>
        <dbReference type="SAM" id="Phobius"/>
    </source>
</evidence>
<dbReference type="RefSeq" id="WP_236400953.1">
    <property type="nucleotide sequence ID" value="NZ_JAKJHZ010000005.1"/>
</dbReference>
<keyword evidence="1" id="KW-1133">Transmembrane helix</keyword>
<sequence length="140" mass="14543">MPRPFAFTVAGLGVAAMVVASLYAPAQPELLQDGAACEVAPCGTIEDPDRWRTAWWLWAAGLLVLLTAVLITARPIRVRWSGALVGLLAAPVWLVAVAIVSWIVSLGTSIQGAATVAACALLAPVVGLVAGRFKARRTSA</sequence>
<proteinExistence type="predicted"/>
<feature type="transmembrane region" description="Helical" evidence="1">
    <location>
        <begin position="110"/>
        <end position="130"/>
    </location>
</feature>
<evidence type="ECO:0000313" key="3">
    <source>
        <dbReference type="Proteomes" id="UP001201161"/>
    </source>
</evidence>
<dbReference type="Proteomes" id="UP001201161">
    <property type="component" value="Unassembled WGS sequence"/>
</dbReference>
<feature type="transmembrane region" description="Helical" evidence="1">
    <location>
        <begin position="80"/>
        <end position="104"/>
    </location>
</feature>
<protein>
    <recommendedName>
        <fullName evidence="4">Integral membrane protein</fullName>
    </recommendedName>
</protein>
<name>A0ABS9HAK4_9ACTN</name>
<organism evidence="2 3">
    <name type="scientific">Nocardioides potassii</name>
    <dbReference type="NCBI Taxonomy" id="2911371"/>
    <lineage>
        <taxon>Bacteria</taxon>
        <taxon>Bacillati</taxon>
        <taxon>Actinomycetota</taxon>
        <taxon>Actinomycetes</taxon>
        <taxon>Propionibacteriales</taxon>
        <taxon>Nocardioidaceae</taxon>
        <taxon>Nocardioides</taxon>
    </lineage>
</organism>
<evidence type="ECO:0008006" key="4">
    <source>
        <dbReference type="Google" id="ProtNLM"/>
    </source>
</evidence>
<keyword evidence="1" id="KW-0812">Transmembrane</keyword>
<accession>A0ABS9HAK4</accession>
<keyword evidence="3" id="KW-1185">Reference proteome</keyword>
<evidence type="ECO:0000313" key="2">
    <source>
        <dbReference type="EMBL" id="MCF6377474.1"/>
    </source>
</evidence>
<reference evidence="2 3" key="1">
    <citation type="submission" date="2022-01" db="EMBL/GenBank/DDBJ databases">
        <title>Nocardioides sp. nov., an actinomycete isolated from mining soil.</title>
        <authorList>
            <person name="Liu L."/>
        </authorList>
    </citation>
    <scope>NUCLEOTIDE SEQUENCE [LARGE SCALE GENOMIC DNA]</scope>
    <source>
        <strain evidence="2 3">KLBMP 9356</strain>
    </source>
</reference>
<gene>
    <name evidence="2" type="ORF">L2K70_07640</name>
</gene>
<dbReference type="EMBL" id="JAKJHZ010000005">
    <property type="protein sequence ID" value="MCF6377474.1"/>
    <property type="molecule type" value="Genomic_DNA"/>
</dbReference>
<feature type="transmembrane region" description="Helical" evidence="1">
    <location>
        <begin position="55"/>
        <end position="73"/>
    </location>
</feature>
<comment type="caution">
    <text evidence="2">The sequence shown here is derived from an EMBL/GenBank/DDBJ whole genome shotgun (WGS) entry which is preliminary data.</text>
</comment>